<dbReference type="Proteomes" id="UP001209083">
    <property type="component" value="Chromosome"/>
</dbReference>
<dbReference type="RefSeq" id="WP_349639766.1">
    <property type="nucleotide sequence ID" value="NZ_CP090958.1"/>
</dbReference>
<accession>A0ABY8QVE4</accession>
<dbReference type="SUPFAM" id="SSF52833">
    <property type="entry name" value="Thioredoxin-like"/>
    <property type="match status" value="1"/>
</dbReference>
<organism evidence="2 3">
    <name type="scientific">Saxibacter everestensis</name>
    <dbReference type="NCBI Taxonomy" id="2909229"/>
    <lineage>
        <taxon>Bacteria</taxon>
        <taxon>Bacillati</taxon>
        <taxon>Actinomycetota</taxon>
        <taxon>Actinomycetes</taxon>
        <taxon>Micrococcales</taxon>
        <taxon>Brevibacteriaceae</taxon>
        <taxon>Saxibacter</taxon>
    </lineage>
</organism>
<evidence type="ECO:0000313" key="3">
    <source>
        <dbReference type="Proteomes" id="UP001209083"/>
    </source>
</evidence>
<dbReference type="EMBL" id="CP090958">
    <property type="protein sequence ID" value="WGW12958.1"/>
    <property type="molecule type" value="Genomic_DNA"/>
</dbReference>
<proteinExistence type="predicted"/>
<gene>
    <name evidence="2" type="ORF">LWF01_04075</name>
</gene>
<dbReference type="PANTHER" id="PTHR13887:SF33">
    <property type="entry name" value="ISOMERASE"/>
    <property type="match status" value="1"/>
</dbReference>
<evidence type="ECO:0000259" key="1">
    <source>
        <dbReference type="Pfam" id="PF01323"/>
    </source>
</evidence>
<keyword evidence="3" id="KW-1185">Reference proteome</keyword>
<reference evidence="2 3" key="1">
    <citation type="submission" date="2023-05" db="EMBL/GenBank/DDBJ databases">
        <title>Lithophilousrod everest ZFBP1038 complete genpme.</title>
        <authorList>
            <person name="Tian M."/>
        </authorList>
    </citation>
    <scope>NUCLEOTIDE SEQUENCE [LARGE SCALE GENOMIC DNA]</scope>
    <source>
        <strain evidence="2 3">ZFBP1038</strain>
    </source>
</reference>
<dbReference type="PANTHER" id="PTHR13887">
    <property type="entry name" value="GLUTATHIONE S-TRANSFERASE KAPPA"/>
    <property type="match status" value="1"/>
</dbReference>
<evidence type="ECO:0000313" key="2">
    <source>
        <dbReference type="EMBL" id="WGW12958.1"/>
    </source>
</evidence>
<feature type="domain" description="DSBA-like thioredoxin" evidence="1">
    <location>
        <begin position="5"/>
        <end position="192"/>
    </location>
</feature>
<dbReference type="InterPro" id="IPR001853">
    <property type="entry name" value="DSBA-like_thioredoxin_dom"/>
</dbReference>
<dbReference type="PROSITE" id="PS00195">
    <property type="entry name" value="GLUTAREDOXIN_1"/>
    <property type="match status" value="1"/>
</dbReference>
<dbReference type="InterPro" id="IPR036249">
    <property type="entry name" value="Thioredoxin-like_sf"/>
</dbReference>
<name>A0ABY8QVE4_9MICO</name>
<dbReference type="InterPro" id="IPR011767">
    <property type="entry name" value="GLR_AS"/>
</dbReference>
<sequence>MSTKVEVFVDYVCPFCFLVEDAVAELKRDRDVQVEIRPFELRPDPVPTLKPEDDYLPRVWDGAVYPMAHRLGVDIVLPSISPQPRTAKAFMVLQLAKERGVGEEYSTAIFRAFFQQDLDIGAEDVIVEVAGSVGLDRSDVALALASGERSARQMADQRDAVESVGVTAVPSVRVNGRLYSGVLDAGQLKNAVDDALRSEPVS</sequence>
<dbReference type="Pfam" id="PF01323">
    <property type="entry name" value="DSBA"/>
    <property type="match status" value="1"/>
</dbReference>
<dbReference type="Gene3D" id="3.40.30.10">
    <property type="entry name" value="Glutaredoxin"/>
    <property type="match status" value="1"/>
</dbReference>
<protein>
    <submittedName>
        <fullName evidence="2">DsbA family protein</fullName>
    </submittedName>
</protein>